<protein>
    <submittedName>
        <fullName evidence="2">Uncharacterized protein</fullName>
    </submittedName>
</protein>
<evidence type="ECO:0000313" key="3">
    <source>
        <dbReference type="Proteomes" id="UP001154282"/>
    </source>
</evidence>
<feature type="region of interest" description="Disordered" evidence="1">
    <location>
        <begin position="76"/>
        <end position="95"/>
    </location>
</feature>
<evidence type="ECO:0000313" key="2">
    <source>
        <dbReference type="EMBL" id="CAI0513798.1"/>
    </source>
</evidence>
<comment type="caution">
    <text evidence="2">The sequence shown here is derived from an EMBL/GenBank/DDBJ whole genome shotgun (WGS) entry which is preliminary data.</text>
</comment>
<accession>A0AAV0Q230</accession>
<dbReference type="EMBL" id="CAMGYJ010000009">
    <property type="protein sequence ID" value="CAI0513798.1"/>
    <property type="molecule type" value="Genomic_DNA"/>
</dbReference>
<dbReference type="AlphaFoldDB" id="A0AAV0Q230"/>
<evidence type="ECO:0000256" key="1">
    <source>
        <dbReference type="SAM" id="MobiDB-lite"/>
    </source>
</evidence>
<sequence length="594" mass="64689">MKRGSARKELVAWNYTPENVEMTLPFGDGTSSELQHQALDRRYREVRRRCATLTEEAATDGRVWPLAGQFVRTIESHRQAKPTPSITTVTSATPSSIHRQTNNIDATKLSSPPPKAASRSVRIPQTPRIDGWKFRKKESVEDSQPKTKVMVRRVVSPASPIAQIKQQSDKTLSPRKELESVLGDQKRELSGKIIVTVDRVKGLVRATSTKEGKEQNCQGSSPVSRVAQRASQPVATPVGAAAEKKLVIAGSSSHPNHRVESSPPQEEEATGPTEATIAEKTEDRSHDRQPKAGAKQVRWTSPPAARRTSRSTAAAGVSSTRKEEDGSTSRELQTATGEEKELKTAALSNGSPRIRMGRSSPTNGSLREEKKSGAGGILCSSERAPEKKAITTALGSPPILSVGRVGHEEEARKQSGGGGGFLPLPNPKWAALKGAAQQQQLRHDSPGYAIRAMGPNIWVACPNEVRESGQLVEETLKLIRFVGGDHSNWAETTLASGQYLGIKQAQEELKRQAKPRPGHGHNIGSSHRLQEEVGPSIDREVGSLKGCPLKWMGWEQCAVLTENERLAIAIITKYYLQRYVLYRGAGLLPIVLLL</sequence>
<reference evidence="2" key="1">
    <citation type="submission" date="2022-08" db="EMBL/GenBank/DDBJ databases">
        <authorList>
            <person name="Gutierrez-Valencia J."/>
        </authorList>
    </citation>
    <scope>NUCLEOTIDE SEQUENCE</scope>
</reference>
<feature type="region of interest" description="Disordered" evidence="1">
    <location>
        <begin position="208"/>
        <end position="238"/>
    </location>
</feature>
<dbReference type="Proteomes" id="UP001154282">
    <property type="component" value="Unassembled WGS sequence"/>
</dbReference>
<organism evidence="2 3">
    <name type="scientific">Linum tenue</name>
    <dbReference type="NCBI Taxonomy" id="586396"/>
    <lineage>
        <taxon>Eukaryota</taxon>
        <taxon>Viridiplantae</taxon>
        <taxon>Streptophyta</taxon>
        <taxon>Embryophyta</taxon>
        <taxon>Tracheophyta</taxon>
        <taxon>Spermatophyta</taxon>
        <taxon>Magnoliopsida</taxon>
        <taxon>eudicotyledons</taxon>
        <taxon>Gunneridae</taxon>
        <taxon>Pentapetalae</taxon>
        <taxon>rosids</taxon>
        <taxon>fabids</taxon>
        <taxon>Malpighiales</taxon>
        <taxon>Linaceae</taxon>
        <taxon>Linum</taxon>
    </lineage>
</organism>
<feature type="compositionally biased region" description="Basic and acidic residues" evidence="1">
    <location>
        <begin position="277"/>
        <end position="290"/>
    </location>
</feature>
<keyword evidence="3" id="KW-1185">Reference proteome</keyword>
<gene>
    <name evidence="2" type="ORF">LITE_LOCUS41174</name>
</gene>
<feature type="region of interest" description="Disordered" evidence="1">
    <location>
        <begin position="251"/>
        <end position="378"/>
    </location>
</feature>
<proteinExistence type="predicted"/>
<feature type="compositionally biased region" description="Polar residues" evidence="1">
    <location>
        <begin position="215"/>
        <end position="234"/>
    </location>
</feature>
<feature type="compositionally biased region" description="Low complexity" evidence="1">
    <location>
        <begin position="300"/>
        <end position="319"/>
    </location>
</feature>
<feature type="compositionally biased region" description="Polar residues" evidence="1">
    <location>
        <begin position="82"/>
        <end position="95"/>
    </location>
</feature>
<name>A0AAV0Q230_9ROSI</name>